<dbReference type="GeneID" id="89930456"/>
<dbReference type="EMBL" id="JAVRRT010000016">
    <property type="protein sequence ID" value="KAK5165595.1"/>
    <property type="molecule type" value="Genomic_DNA"/>
</dbReference>
<evidence type="ECO:0000256" key="4">
    <source>
        <dbReference type="ARBA" id="ARBA00039977"/>
    </source>
</evidence>
<feature type="compositionally biased region" description="Basic and acidic residues" evidence="5">
    <location>
        <begin position="121"/>
        <end position="136"/>
    </location>
</feature>
<dbReference type="InterPro" id="IPR012677">
    <property type="entry name" value="Nucleotide-bd_a/b_plait_sf"/>
</dbReference>
<keyword evidence="3" id="KW-0687">Ribonucleoprotein</keyword>
<dbReference type="PANTHER" id="PTHR12059:SF5">
    <property type="entry name" value="LARGE RIBOSOMAL SUBUNIT PROTEIN UL23M"/>
    <property type="match status" value="1"/>
</dbReference>
<name>A0AAV9P014_9PEZI</name>
<evidence type="ECO:0000256" key="2">
    <source>
        <dbReference type="ARBA" id="ARBA00022980"/>
    </source>
</evidence>
<dbReference type="SUPFAM" id="SSF54189">
    <property type="entry name" value="Ribosomal proteins S24e, L23 and L15e"/>
    <property type="match status" value="1"/>
</dbReference>
<accession>A0AAV9P014</accession>
<comment type="caution">
    <text evidence="6">The sequence shown here is derived from an EMBL/GenBank/DDBJ whole genome shotgun (WGS) entry which is preliminary data.</text>
</comment>
<organism evidence="6 7">
    <name type="scientific">Saxophila tyrrhenica</name>
    <dbReference type="NCBI Taxonomy" id="1690608"/>
    <lineage>
        <taxon>Eukaryota</taxon>
        <taxon>Fungi</taxon>
        <taxon>Dikarya</taxon>
        <taxon>Ascomycota</taxon>
        <taxon>Pezizomycotina</taxon>
        <taxon>Dothideomycetes</taxon>
        <taxon>Dothideomycetidae</taxon>
        <taxon>Mycosphaerellales</taxon>
        <taxon>Extremaceae</taxon>
        <taxon>Saxophila</taxon>
    </lineage>
</organism>
<evidence type="ECO:0000313" key="6">
    <source>
        <dbReference type="EMBL" id="KAK5165595.1"/>
    </source>
</evidence>
<dbReference type="GO" id="GO:0003735">
    <property type="term" value="F:structural constituent of ribosome"/>
    <property type="evidence" value="ECO:0007669"/>
    <property type="project" value="InterPro"/>
</dbReference>
<dbReference type="GO" id="GO:0032543">
    <property type="term" value="P:mitochondrial translation"/>
    <property type="evidence" value="ECO:0007669"/>
    <property type="project" value="TreeGrafter"/>
</dbReference>
<dbReference type="InterPro" id="IPR013025">
    <property type="entry name" value="Ribosomal_uL23-like"/>
</dbReference>
<gene>
    <name evidence="6" type="primary">MRP20</name>
    <name evidence="6" type="ORF">LTR77_009124</name>
</gene>
<comment type="similarity">
    <text evidence="1">Belongs to the universal ribosomal protein uL23 family.</text>
</comment>
<evidence type="ECO:0000256" key="1">
    <source>
        <dbReference type="ARBA" id="ARBA00006700"/>
    </source>
</evidence>
<dbReference type="Gene3D" id="3.30.70.330">
    <property type="match status" value="1"/>
</dbReference>
<dbReference type="PANTHER" id="PTHR12059">
    <property type="entry name" value="RIBOSOMAL PROTEIN L23-RELATED"/>
    <property type="match status" value="1"/>
</dbReference>
<proteinExistence type="inferred from homology"/>
<dbReference type="Proteomes" id="UP001337655">
    <property type="component" value="Unassembled WGS sequence"/>
</dbReference>
<sequence>MAMATRASLTPFRVGTKELHLPDISITLLRTANSPAHTAKFQVPPWFSKLDLRDYLFHVYDVRILSVRSYVKQSRVQEGDPKIPRPQPSRWHRPRPTKFMTVELERPFVWPEEPEDYAEWNKGEMEESEEEQKKLQESLGPTRDTIGNEERRTAMRDQAKALLEGRVKWKPVAEKGSGRLLGR</sequence>
<evidence type="ECO:0000313" key="7">
    <source>
        <dbReference type="Proteomes" id="UP001337655"/>
    </source>
</evidence>
<feature type="compositionally biased region" description="Basic and acidic residues" evidence="5">
    <location>
        <begin position="146"/>
        <end position="155"/>
    </location>
</feature>
<feature type="region of interest" description="Disordered" evidence="5">
    <location>
        <begin position="77"/>
        <end position="97"/>
    </location>
</feature>
<protein>
    <recommendedName>
        <fullName evidence="4">Large ribosomal subunit protein uL23m</fullName>
    </recommendedName>
</protein>
<dbReference type="InterPro" id="IPR012678">
    <property type="entry name" value="Ribosomal_uL23/eL15/eS24_sf"/>
</dbReference>
<feature type="region of interest" description="Disordered" evidence="5">
    <location>
        <begin position="121"/>
        <end position="155"/>
    </location>
</feature>
<reference evidence="6 7" key="1">
    <citation type="submission" date="2023-08" db="EMBL/GenBank/DDBJ databases">
        <title>Black Yeasts Isolated from many extreme environments.</title>
        <authorList>
            <person name="Coleine C."/>
            <person name="Stajich J.E."/>
            <person name="Selbmann L."/>
        </authorList>
    </citation>
    <scope>NUCLEOTIDE SEQUENCE [LARGE SCALE GENOMIC DNA]</scope>
    <source>
        <strain evidence="6 7">CCFEE 5935</strain>
    </source>
</reference>
<evidence type="ECO:0000256" key="5">
    <source>
        <dbReference type="SAM" id="MobiDB-lite"/>
    </source>
</evidence>
<keyword evidence="2 6" id="KW-0689">Ribosomal protein</keyword>
<dbReference type="AlphaFoldDB" id="A0AAV9P014"/>
<dbReference type="RefSeq" id="XP_064655679.1">
    <property type="nucleotide sequence ID" value="XM_064806353.1"/>
</dbReference>
<dbReference type="GO" id="GO:0005762">
    <property type="term" value="C:mitochondrial large ribosomal subunit"/>
    <property type="evidence" value="ECO:0007669"/>
    <property type="project" value="TreeGrafter"/>
</dbReference>
<keyword evidence="7" id="KW-1185">Reference proteome</keyword>
<evidence type="ECO:0000256" key="3">
    <source>
        <dbReference type="ARBA" id="ARBA00023274"/>
    </source>
</evidence>